<evidence type="ECO:0000313" key="3">
    <source>
        <dbReference type="Proteomes" id="UP000180098"/>
    </source>
</evidence>
<sequence>MKVAIFDFDGTLFPEETFPLMMNHLKQHPKYKNKYRRFITKILPIYVAYKTNFYPEQKMKEYSMRTYISSFKKASAKEINQFFFEIGSDMRKNLNASVLERIDLHRKNGYYIMLVSGAFLPLLQAVTKDIPFDSIIGTSVPLKNDLFDKNTPIIHIHGARKKDKIFAQLANDSIDWENSFAYGDSYSDLDVLELVGNPVAVKPEPRLLQIAEQRQWEVI</sequence>
<dbReference type="OrthoDB" id="9794212at2"/>
<evidence type="ECO:0000256" key="1">
    <source>
        <dbReference type="ARBA" id="ARBA00009184"/>
    </source>
</evidence>
<dbReference type="PANTHER" id="PTHR43344">
    <property type="entry name" value="PHOSPHOSERINE PHOSPHATASE"/>
    <property type="match status" value="1"/>
</dbReference>
<dbReference type="InterPro" id="IPR050582">
    <property type="entry name" value="HAD-like_SerB"/>
</dbReference>
<dbReference type="InterPro" id="IPR006385">
    <property type="entry name" value="HAD_hydro_SerB1"/>
</dbReference>
<evidence type="ECO:0000313" key="2">
    <source>
        <dbReference type="EMBL" id="OIJ15729.1"/>
    </source>
</evidence>
<comment type="similarity">
    <text evidence="1">Belongs to the HAD-like hydrolase superfamily. SerB family.</text>
</comment>
<dbReference type="NCBIfam" id="TIGR01490">
    <property type="entry name" value="HAD-SF-IB-hyp1"/>
    <property type="match status" value="1"/>
</dbReference>
<protein>
    <submittedName>
        <fullName evidence="2">Haloacid dehalogenase</fullName>
    </submittedName>
</protein>
<gene>
    <name evidence="2" type="ORF">BKP35_01690</name>
</gene>
<organism evidence="2 3">
    <name type="scientific">Anaerobacillus arseniciselenatis</name>
    <dbReference type="NCBI Taxonomy" id="85682"/>
    <lineage>
        <taxon>Bacteria</taxon>
        <taxon>Bacillati</taxon>
        <taxon>Bacillota</taxon>
        <taxon>Bacilli</taxon>
        <taxon>Bacillales</taxon>
        <taxon>Bacillaceae</taxon>
        <taxon>Anaerobacillus</taxon>
    </lineage>
</organism>
<accession>A0A1S2LT58</accession>
<dbReference type="AlphaFoldDB" id="A0A1S2LT58"/>
<dbReference type="Gene3D" id="1.20.1440.100">
    <property type="entry name" value="SG protein - dephosphorylation function"/>
    <property type="match status" value="1"/>
</dbReference>
<dbReference type="Gene3D" id="3.40.50.1000">
    <property type="entry name" value="HAD superfamily/HAD-like"/>
    <property type="match status" value="1"/>
</dbReference>
<comment type="caution">
    <text evidence="2">The sequence shown here is derived from an EMBL/GenBank/DDBJ whole genome shotgun (WGS) entry which is preliminary data.</text>
</comment>
<dbReference type="SUPFAM" id="SSF56784">
    <property type="entry name" value="HAD-like"/>
    <property type="match status" value="1"/>
</dbReference>
<reference evidence="2 3" key="1">
    <citation type="submission" date="2016-10" db="EMBL/GenBank/DDBJ databases">
        <title>Draft genome sequences of four alkaliphilic bacteria belonging to the Anaerobacillus genus.</title>
        <authorList>
            <person name="Bassil N.M."/>
            <person name="Lloyd J.R."/>
        </authorList>
    </citation>
    <scope>NUCLEOTIDE SEQUENCE [LARGE SCALE GENOMIC DNA]</scope>
    <source>
        <strain evidence="2 3">DSM 15340</strain>
    </source>
</reference>
<name>A0A1S2LT58_9BACI</name>
<dbReference type="Pfam" id="PF12710">
    <property type="entry name" value="HAD"/>
    <property type="match status" value="1"/>
</dbReference>
<dbReference type="InterPro" id="IPR023214">
    <property type="entry name" value="HAD_sf"/>
</dbReference>
<dbReference type="Proteomes" id="UP000180098">
    <property type="component" value="Unassembled WGS sequence"/>
</dbReference>
<dbReference type="EMBL" id="MLQQ01000001">
    <property type="protein sequence ID" value="OIJ15729.1"/>
    <property type="molecule type" value="Genomic_DNA"/>
</dbReference>
<dbReference type="InterPro" id="IPR036412">
    <property type="entry name" value="HAD-like_sf"/>
</dbReference>
<keyword evidence="3" id="KW-1185">Reference proteome</keyword>
<proteinExistence type="inferred from homology"/>
<dbReference type="NCBIfam" id="TIGR01488">
    <property type="entry name" value="HAD-SF-IB"/>
    <property type="match status" value="1"/>
</dbReference>